<proteinExistence type="predicted"/>
<evidence type="ECO:0000313" key="2">
    <source>
        <dbReference type="Proteomes" id="UP001209540"/>
    </source>
</evidence>
<reference evidence="1" key="1">
    <citation type="journal article" date="2022" name="IScience">
        <title>Evolution of zygomycete secretomes and the origins of terrestrial fungal ecologies.</title>
        <authorList>
            <person name="Chang Y."/>
            <person name="Wang Y."/>
            <person name="Mondo S."/>
            <person name="Ahrendt S."/>
            <person name="Andreopoulos W."/>
            <person name="Barry K."/>
            <person name="Beard J."/>
            <person name="Benny G.L."/>
            <person name="Blankenship S."/>
            <person name="Bonito G."/>
            <person name="Cuomo C."/>
            <person name="Desiro A."/>
            <person name="Gervers K.A."/>
            <person name="Hundley H."/>
            <person name="Kuo A."/>
            <person name="LaButti K."/>
            <person name="Lang B.F."/>
            <person name="Lipzen A."/>
            <person name="O'Donnell K."/>
            <person name="Pangilinan J."/>
            <person name="Reynolds N."/>
            <person name="Sandor L."/>
            <person name="Smith M.E."/>
            <person name="Tsang A."/>
            <person name="Grigoriev I.V."/>
            <person name="Stajich J.E."/>
            <person name="Spatafora J.W."/>
        </authorList>
    </citation>
    <scope>NUCLEOTIDE SEQUENCE</scope>
    <source>
        <strain evidence="1">RSA 2281</strain>
    </source>
</reference>
<dbReference type="AlphaFoldDB" id="A0AAD5K9L5"/>
<dbReference type="Proteomes" id="UP001209540">
    <property type="component" value="Unassembled WGS sequence"/>
</dbReference>
<sequence length="98" mass="11536">MTVARFVCRLYIKFYIEKKNHNNAHNIILCLTAIRNHSNMMMKYLNIIMIRLHFIKIAPLAKKTYYFINMLCIELNGFHVDGSCFQFESLFNISTAAP</sequence>
<name>A0AAD5K9L5_9FUNG</name>
<dbReference type="EMBL" id="JAIXMP010000003">
    <property type="protein sequence ID" value="KAI9275729.1"/>
    <property type="molecule type" value="Genomic_DNA"/>
</dbReference>
<organism evidence="1 2">
    <name type="scientific">Phascolomyces articulosus</name>
    <dbReference type="NCBI Taxonomy" id="60185"/>
    <lineage>
        <taxon>Eukaryota</taxon>
        <taxon>Fungi</taxon>
        <taxon>Fungi incertae sedis</taxon>
        <taxon>Mucoromycota</taxon>
        <taxon>Mucoromycotina</taxon>
        <taxon>Mucoromycetes</taxon>
        <taxon>Mucorales</taxon>
        <taxon>Lichtheimiaceae</taxon>
        <taxon>Phascolomyces</taxon>
    </lineage>
</organism>
<comment type="caution">
    <text evidence="1">The sequence shown here is derived from an EMBL/GenBank/DDBJ whole genome shotgun (WGS) entry which is preliminary data.</text>
</comment>
<accession>A0AAD5K9L5</accession>
<gene>
    <name evidence="1" type="ORF">BDA99DRAFT_496330</name>
</gene>
<feature type="non-terminal residue" evidence="1">
    <location>
        <position position="1"/>
    </location>
</feature>
<keyword evidence="2" id="KW-1185">Reference proteome</keyword>
<evidence type="ECO:0000313" key="1">
    <source>
        <dbReference type="EMBL" id="KAI9275729.1"/>
    </source>
</evidence>
<reference evidence="1" key="2">
    <citation type="submission" date="2023-02" db="EMBL/GenBank/DDBJ databases">
        <authorList>
            <consortium name="DOE Joint Genome Institute"/>
            <person name="Mondo S.J."/>
            <person name="Chang Y."/>
            <person name="Wang Y."/>
            <person name="Ahrendt S."/>
            <person name="Andreopoulos W."/>
            <person name="Barry K."/>
            <person name="Beard J."/>
            <person name="Benny G.L."/>
            <person name="Blankenship S."/>
            <person name="Bonito G."/>
            <person name="Cuomo C."/>
            <person name="Desiro A."/>
            <person name="Gervers K.A."/>
            <person name="Hundley H."/>
            <person name="Kuo A."/>
            <person name="LaButti K."/>
            <person name="Lang B.F."/>
            <person name="Lipzen A."/>
            <person name="O'Donnell K."/>
            <person name="Pangilinan J."/>
            <person name="Reynolds N."/>
            <person name="Sandor L."/>
            <person name="Smith M.W."/>
            <person name="Tsang A."/>
            <person name="Grigoriev I.V."/>
            <person name="Stajich J.E."/>
            <person name="Spatafora J.W."/>
        </authorList>
    </citation>
    <scope>NUCLEOTIDE SEQUENCE</scope>
    <source>
        <strain evidence="1">RSA 2281</strain>
    </source>
</reference>
<protein>
    <submittedName>
        <fullName evidence="1">Uncharacterized protein</fullName>
    </submittedName>
</protein>